<keyword evidence="4" id="KW-0285">Flavoprotein</keyword>
<dbReference type="NCBIfam" id="TIGR00125">
    <property type="entry name" value="cyt_tran_rel"/>
    <property type="match status" value="1"/>
</dbReference>
<gene>
    <name evidence="13" type="ORF">MUO14_16475</name>
</gene>
<comment type="catalytic activity">
    <reaction evidence="11">
        <text>FMN + ATP + H(+) = FAD + diphosphate</text>
        <dbReference type="Rhea" id="RHEA:17237"/>
        <dbReference type="ChEBI" id="CHEBI:15378"/>
        <dbReference type="ChEBI" id="CHEBI:30616"/>
        <dbReference type="ChEBI" id="CHEBI:33019"/>
        <dbReference type="ChEBI" id="CHEBI:57692"/>
        <dbReference type="ChEBI" id="CHEBI:58210"/>
        <dbReference type="EC" id="2.7.7.2"/>
    </reaction>
</comment>
<keyword evidence="8" id="KW-0547">Nucleotide-binding</keyword>
<evidence type="ECO:0000256" key="7">
    <source>
        <dbReference type="ARBA" id="ARBA00022695"/>
    </source>
</evidence>
<keyword evidence="7" id="KW-0548">Nucleotidyltransferase</keyword>
<evidence type="ECO:0000256" key="1">
    <source>
        <dbReference type="ARBA" id="ARBA00004726"/>
    </source>
</evidence>
<proteinExistence type="inferred from homology"/>
<evidence type="ECO:0000256" key="9">
    <source>
        <dbReference type="ARBA" id="ARBA00022827"/>
    </source>
</evidence>
<evidence type="ECO:0000256" key="4">
    <source>
        <dbReference type="ARBA" id="ARBA00022630"/>
    </source>
</evidence>
<dbReference type="CDD" id="cd02064">
    <property type="entry name" value="FAD_synthetase_N"/>
    <property type="match status" value="1"/>
</dbReference>
<evidence type="ECO:0000256" key="10">
    <source>
        <dbReference type="ARBA" id="ARBA00022840"/>
    </source>
</evidence>
<evidence type="ECO:0000259" key="12">
    <source>
        <dbReference type="Pfam" id="PF06574"/>
    </source>
</evidence>
<evidence type="ECO:0000256" key="11">
    <source>
        <dbReference type="ARBA" id="ARBA00049494"/>
    </source>
</evidence>
<protein>
    <recommendedName>
        <fullName evidence="3">FAD synthase</fullName>
        <ecNumber evidence="3">2.7.7.2</ecNumber>
    </recommendedName>
</protein>
<reference evidence="13 14" key="1">
    <citation type="submission" date="2022-04" db="EMBL/GenBank/DDBJ databases">
        <title>Halobacillus sp. isolated from saltern.</title>
        <authorList>
            <person name="Won M."/>
            <person name="Lee C.-M."/>
            <person name="Woen H.-Y."/>
            <person name="Kwon S.-W."/>
        </authorList>
    </citation>
    <scope>NUCLEOTIDE SEQUENCE [LARGE SCALE GENOMIC DNA]</scope>
    <source>
        <strain evidence="13 14">SSTM10-2</strain>
    </source>
</reference>
<sequence length="292" mass="33298">MRTIQIDYPISKSIQTDSERCVMALGFFDGVHLGHQKIIKTAKKLADEKNLMLAVMTFSQHPSSVIKKGKVITNYITPLSEKTEVFEQLGVDLLYVIDFTKEVAKIPHDQFVDDYLCGLNCEHVVAGFDYKYGFKGKGDMEQLPIDSAGRFGVTTAAKLEKHEQKVSSTLLRELISSGRVEQIQEYLGRSYEISAEMKGRGRTCTIYFDPDYYLPCPGHYEVTIIRKNMLQSKGICEVKSVQHPGQLQVTLFNDQLFNDHAKVQLQWNNFIADFEMDAFHAQSDFRELEMSI</sequence>
<evidence type="ECO:0000256" key="5">
    <source>
        <dbReference type="ARBA" id="ARBA00022643"/>
    </source>
</evidence>
<dbReference type="Pfam" id="PF06574">
    <property type="entry name" value="FAD_syn"/>
    <property type="match status" value="1"/>
</dbReference>
<dbReference type="RefSeq" id="WP_244751690.1">
    <property type="nucleotide sequence ID" value="NZ_CP095074.1"/>
</dbReference>
<comment type="pathway">
    <text evidence="1">Cofactor biosynthesis; FAD biosynthesis; FAD from FMN: step 1/1.</text>
</comment>
<name>A0ABY4GVM0_9BACI</name>
<dbReference type="EMBL" id="CP095074">
    <property type="protein sequence ID" value="UOQ92079.1"/>
    <property type="molecule type" value="Genomic_DNA"/>
</dbReference>
<evidence type="ECO:0000313" key="13">
    <source>
        <dbReference type="EMBL" id="UOQ92079.1"/>
    </source>
</evidence>
<comment type="similarity">
    <text evidence="2">Belongs to the RibF family.</text>
</comment>
<dbReference type="EC" id="2.7.7.2" evidence="3"/>
<dbReference type="InterPro" id="IPR014729">
    <property type="entry name" value="Rossmann-like_a/b/a_fold"/>
</dbReference>
<dbReference type="InterPro" id="IPR004821">
    <property type="entry name" value="Cyt_trans-like"/>
</dbReference>
<evidence type="ECO:0000256" key="2">
    <source>
        <dbReference type="ARBA" id="ARBA00010214"/>
    </source>
</evidence>
<organism evidence="13 14">
    <name type="scientific">Halobacillus shinanisalinarum</name>
    <dbReference type="NCBI Taxonomy" id="2932258"/>
    <lineage>
        <taxon>Bacteria</taxon>
        <taxon>Bacillati</taxon>
        <taxon>Bacillota</taxon>
        <taxon>Bacilli</taxon>
        <taxon>Bacillales</taxon>
        <taxon>Bacillaceae</taxon>
        <taxon>Halobacillus</taxon>
    </lineage>
</organism>
<evidence type="ECO:0000256" key="6">
    <source>
        <dbReference type="ARBA" id="ARBA00022679"/>
    </source>
</evidence>
<keyword evidence="10" id="KW-0067">ATP-binding</keyword>
<dbReference type="Proteomes" id="UP000831880">
    <property type="component" value="Chromosome"/>
</dbReference>
<evidence type="ECO:0000256" key="3">
    <source>
        <dbReference type="ARBA" id="ARBA00012393"/>
    </source>
</evidence>
<dbReference type="Gene3D" id="3.40.50.620">
    <property type="entry name" value="HUPs"/>
    <property type="match status" value="1"/>
</dbReference>
<feature type="domain" description="FAD synthetase" evidence="12">
    <location>
        <begin position="15"/>
        <end position="169"/>
    </location>
</feature>
<dbReference type="PANTHER" id="PTHR22749">
    <property type="entry name" value="RIBOFLAVIN KINASE/FMN ADENYLYLTRANSFERASE"/>
    <property type="match status" value="1"/>
</dbReference>
<keyword evidence="5" id="KW-0288">FMN</keyword>
<keyword evidence="6" id="KW-0808">Transferase</keyword>
<accession>A0ABY4GVM0</accession>
<keyword evidence="9" id="KW-0274">FAD</keyword>
<evidence type="ECO:0000313" key="14">
    <source>
        <dbReference type="Proteomes" id="UP000831880"/>
    </source>
</evidence>
<dbReference type="PANTHER" id="PTHR22749:SF6">
    <property type="entry name" value="RIBOFLAVIN KINASE"/>
    <property type="match status" value="1"/>
</dbReference>
<keyword evidence="14" id="KW-1185">Reference proteome</keyword>
<dbReference type="SUPFAM" id="SSF52374">
    <property type="entry name" value="Nucleotidylyl transferase"/>
    <property type="match status" value="1"/>
</dbReference>
<dbReference type="InterPro" id="IPR023468">
    <property type="entry name" value="Riboflavin_kinase"/>
</dbReference>
<dbReference type="InterPro" id="IPR015864">
    <property type="entry name" value="FAD_synthase"/>
</dbReference>
<evidence type="ECO:0000256" key="8">
    <source>
        <dbReference type="ARBA" id="ARBA00022741"/>
    </source>
</evidence>